<dbReference type="EC" id="3.4.19.5" evidence="3"/>
<dbReference type="AlphaFoldDB" id="A0A848L7S2"/>
<dbReference type="PANTHER" id="PTHR11647">
    <property type="entry name" value="HYDRANTOINASE/DIHYDROPYRIMIDINASE FAMILY MEMBER"/>
    <property type="match status" value="1"/>
</dbReference>
<evidence type="ECO:0000256" key="1">
    <source>
        <dbReference type="SAM" id="MobiDB-lite"/>
    </source>
</evidence>
<dbReference type="GO" id="GO:0008798">
    <property type="term" value="F:beta-aspartyl-peptidase activity"/>
    <property type="evidence" value="ECO:0007669"/>
    <property type="project" value="UniProtKB-EC"/>
</dbReference>
<dbReference type="GO" id="GO:0016810">
    <property type="term" value="F:hydrolase activity, acting on carbon-nitrogen (but not peptide) bonds"/>
    <property type="evidence" value="ECO:0007669"/>
    <property type="project" value="InterPro"/>
</dbReference>
<dbReference type="InterPro" id="IPR011059">
    <property type="entry name" value="Metal-dep_hydrolase_composite"/>
</dbReference>
<protein>
    <submittedName>
        <fullName evidence="3">Beta-aspartyl-peptidase</fullName>
        <ecNumber evidence="3">3.4.19.5</ecNumber>
    </submittedName>
</protein>
<gene>
    <name evidence="3" type="ORF">HG543_09250</name>
</gene>
<reference evidence="3 4" key="1">
    <citation type="submission" date="2020-04" db="EMBL/GenBank/DDBJ databases">
        <title>Draft genome of Pyxidicoccus fallax type strain.</title>
        <authorList>
            <person name="Whitworth D.E."/>
        </authorList>
    </citation>
    <scope>NUCLEOTIDE SEQUENCE [LARGE SCALE GENOMIC DNA]</scope>
    <source>
        <strain evidence="3 4">DSM 14698</strain>
    </source>
</reference>
<evidence type="ECO:0000259" key="2">
    <source>
        <dbReference type="Pfam" id="PF07969"/>
    </source>
</evidence>
<dbReference type="InterPro" id="IPR050378">
    <property type="entry name" value="Metallo-dep_Hydrolases_sf"/>
</dbReference>
<sequence>MLDARLVRRGGGKRAVMTLLRHGAVYAPEPLGVRSVLLVGGQVARIGLVDEAAVRALGLPYEVIDVAGGLVIPGFVDPHEHFIGAGGEKGFRTRMPEVSFEQLARAGVTTAVGCLGTDGVTRSLEALVGKARQLTEEGITALVYTGGFHIPPRTLTGTIEGDLVLIDLVVGVGELAISDVRSSQPHLDELARVVASATVGGRISGKAGVTHFHAGPGRGRLSLLHALLDTHEVDPSCLYITHANRTPELMDDAIALAHRGAYVDLDTVDPPLGPWVRQYRERGGPPARLTMSSDAHTPGAHPGRLREELAALVRDEHLPLEEVLPYFTANPASALRLGRKGRLAPGMDADVVVLDERTLEVAHVFARGRALVREGRLVSREG</sequence>
<dbReference type="Gene3D" id="3.20.20.140">
    <property type="entry name" value="Metal-dependent hydrolases"/>
    <property type="match status" value="1"/>
</dbReference>
<evidence type="ECO:0000313" key="4">
    <source>
        <dbReference type="Proteomes" id="UP000518300"/>
    </source>
</evidence>
<dbReference type="InterPro" id="IPR032466">
    <property type="entry name" value="Metal_Hydrolase"/>
</dbReference>
<accession>A0A848L7S2</accession>
<feature type="region of interest" description="Disordered" evidence="1">
    <location>
        <begin position="283"/>
        <end position="302"/>
    </location>
</feature>
<name>A0A848L7S2_9BACT</name>
<comment type="caution">
    <text evidence="3">The sequence shown here is derived from an EMBL/GenBank/DDBJ whole genome shotgun (WGS) entry which is preliminary data.</text>
</comment>
<dbReference type="Pfam" id="PF07969">
    <property type="entry name" value="Amidohydro_3"/>
    <property type="match status" value="1"/>
</dbReference>
<dbReference type="InterPro" id="IPR013108">
    <property type="entry name" value="Amidohydro_3"/>
</dbReference>
<dbReference type="EMBL" id="JABBJJ010000030">
    <property type="protein sequence ID" value="NMO15040.1"/>
    <property type="molecule type" value="Genomic_DNA"/>
</dbReference>
<dbReference type="SUPFAM" id="SSF51556">
    <property type="entry name" value="Metallo-dependent hydrolases"/>
    <property type="match status" value="1"/>
</dbReference>
<keyword evidence="3" id="KW-0378">Hydrolase</keyword>
<dbReference type="RefSeq" id="WP_169344337.1">
    <property type="nucleotide sequence ID" value="NZ_JABBJJ010000030.1"/>
</dbReference>
<dbReference type="SUPFAM" id="SSF51338">
    <property type="entry name" value="Composite domain of metallo-dependent hydrolases"/>
    <property type="match status" value="1"/>
</dbReference>
<organism evidence="3 4">
    <name type="scientific">Pyxidicoccus fallax</name>
    <dbReference type="NCBI Taxonomy" id="394095"/>
    <lineage>
        <taxon>Bacteria</taxon>
        <taxon>Pseudomonadati</taxon>
        <taxon>Myxococcota</taxon>
        <taxon>Myxococcia</taxon>
        <taxon>Myxococcales</taxon>
        <taxon>Cystobacterineae</taxon>
        <taxon>Myxococcaceae</taxon>
        <taxon>Pyxidicoccus</taxon>
    </lineage>
</organism>
<dbReference type="Gene3D" id="2.30.40.10">
    <property type="entry name" value="Urease, subunit C, domain 1"/>
    <property type="match status" value="1"/>
</dbReference>
<proteinExistence type="predicted"/>
<evidence type="ECO:0000313" key="3">
    <source>
        <dbReference type="EMBL" id="NMO15040.1"/>
    </source>
</evidence>
<dbReference type="PANTHER" id="PTHR11647:SF1">
    <property type="entry name" value="COLLAPSIN RESPONSE MEDIATOR PROTEIN"/>
    <property type="match status" value="1"/>
</dbReference>
<keyword evidence="4" id="KW-1185">Reference proteome</keyword>
<feature type="domain" description="Amidohydrolase 3" evidence="2">
    <location>
        <begin position="310"/>
        <end position="363"/>
    </location>
</feature>
<dbReference type="Proteomes" id="UP000518300">
    <property type="component" value="Unassembled WGS sequence"/>
</dbReference>